<evidence type="ECO:0000256" key="7">
    <source>
        <dbReference type="ARBA" id="ARBA00024353"/>
    </source>
</evidence>
<dbReference type="PANTHER" id="PTHR37461:SF1">
    <property type="entry name" value="ANTI-SIGMA-K FACTOR RSKA"/>
    <property type="match status" value="1"/>
</dbReference>
<evidence type="ECO:0000313" key="14">
    <source>
        <dbReference type="Proteomes" id="UP000064189"/>
    </source>
</evidence>
<evidence type="ECO:0000256" key="1">
    <source>
        <dbReference type="ARBA" id="ARBA00004167"/>
    </source>
</evidence>
<evidence type="ECO:0000256" key="8">
    <source>
        <dbReference type="ARBA" id="ARBA00024438"/>
    </source>
</evidence>
<dbReference type="Gene3D" id="1.10.10.1320">
    <property type="entry name" value="Anti-sigma factor, zinc-finger domain"/>
    <property type="match status" value="1"/>
</dbReference>
<feature type="domain" description="Anti-sigma K factor RskA C-terminal" evidence="11">
    <location>
        <begin position="99"/>
        <end position="235"/>
    </location>
</feature>
<keyword evidence="6" id="KW-0472">Membrane</keyword>
<comment type="subcellular location">
    <subcellularLocation>
        <location evidence="2">Cell membrane</location>
    </subcellularLocation>
    <subcellularLocation>
        <location evidence="1">Membrane</location>
        <topology evidence="1">Single-pass membrane protein</topology>
    </subcellularLocation>
</comment>
<dbReference type="AlphaFoldDB" id="A0A109MU39"/>
<gene>
    <name evidence="13" type="ORF">AS888_08830</name>
</gene>
<proteinExistence type="inferred from homology"/>
<keyword evidence="5" id="KW-1133">Transmembrane helix</keyword>
<evidence type="ECO:0000256" key="9">
    <source>
        <dbReference type="ARBA" id="ARBA00029829"/>
    </source>
</evidence>
<feature type="domain" description="Putative zinc-finger" evidence="12">
    <location>
        <begin position="7"/>
        <end position="36"/>
    </location>
</feature>
<comment type="similarity">
    <text evidence="7">Belongs to the zinc-associated anti-sigma factor (ZAS) superfamily. Anti-sigma-W factor family.</text>
</comment>
<dbReference type="Proteomes" id="UP000064189">
    <property type="component" value="Unassembled WGS sequence"/>
</dbReference>
<evidence type="ECO:0000256" key="10">
    <source>
        <dbReference type="ARBA" id="ARBA00030803"/>
    </source>
</evidence>
<keyword evidence="3" id="KW-1003">Cell membrane</keyword>
<dbReference type="InterPro" id="IPR041916">
    <property type="entry name" value="Anti_sigma_zinc_sf"/>
</dbReference>
<evidence type="ECO:0000256" key="3">
    <source>
        <dbReference type="ARBA" id="ARBA00022475"/>
    </source>
</evidence>
<dbReference type="InterPro" id="IPR018764">
    <property type="entry name" value="RskA_C"/>
</dbReference>
<dbReference type="PANTHER" id="PTHR37461">
    <property type="entry name" value="ANTI-SIGMA-K FACTOR RSKA"/>
    <property type="match status" value="1"/>
</dbReference>
<evidence type="ECO:0000259" key="12">
    <source>
        <dbReference type="Pfam" id="PF13490"/>
    </source>
</evidence>
<organism evidence="13 14">
    <name type="scientific">Peribacillus simplex</name>
    <dbReference type="NCBI Taxonomy" id="1478"/>
    <lineage>
        <taxon>Bacteria</taxon>
        <taxon>Bacillati</taxon>
        <taxon>Bacillota</taxon>
        <taxon>Bacilli</taxon>
        <taxon>Bacillales</taxon>
        <taxon>Bacillaceae</taxon>
        <taxon>Peribacillus</taxon>
    </lineage>
</organism>
<evidence type="ECO:0000259" key="11">
    <source>
        <dbReference type="Pfam" id="PF10099"/>
    </source>
</evidence>
<protein>
    <recommendedName>
        <fullName evidence="8">Anti-sigma-W factor RsiW</fullName>
    </recommendedName>
    <alternativeName>
        <fullName evidence="10">Regulator of SigK</fullName>
    </alternativeName>
    <alternativeName>
        <fullName evidence="9">Sigma-K anti-sigma factor RskA</fullName>
    </alternativeName>
</protein>
<evidence type="ECO:0000256" key="5">
    <source>
        <dbReference type="ARBA" id="ARBA00022989"/>
    </source>
</evidence>
<name>A0A109MU39_9BACI</name>
<evidence type="ECO:0000256" key="6">
    <source>
        <dbReference type="ARBA" id="ARBA00023136"/>
    </source>
</evidence>
<dbReference type="GO" id="GO:0005886">
    <property type="term" value="C:plasma membrane"/>
    <property type="evidence" value="ECO:0007669"/>
    <property type="project" value="UniProtKB-SubCell"/>
</dbReference>
<dbReference type="RefSeq" id="WP_061143805.1">
    <property type="nucleotide sequence ID" value="NZ_LNNH01000043.1"/>
</dbReference>
<dbReference type="InterPro" id="IPR051474">
    <property type="entry name" value="Anti-sigma-K/W_factor"/>
</dbReference>
<keyword evidence="14" id="KW-1185">Reference proteome</keyword>
<comment type="caution">
    <text evidence="13">The sequence shown here is derived from an EMBL/GenBank/DDBJ whole genome shotgun (WGS) entry which is preliminary data.</text>
</comment>
<sequence>MNNNPCEWLLDYFNGQLDEVPRRKFENHLAQCQNCREELDELTMLTKDLAFIAEPVDPPSEMKQRILGNVFETEKEEQQPALQQTAEKRRGNGWMKPLLAAVLFASLLGNAYTLLSKDEADNNAGEKRETIDKLQTSVALKPGEGAPFNGRATMVEKNDKTEMIIQAENLEPPEGSQVYQVWLLEKGKPYRAGTFVPNDDGLGVVTYHLDQAGEHEWDTVAITLEPSDDSKIPKGDIILSSEL</sequence>
<dbReference type="EMBL" id="LNNH01000043">
    <property type="protein sequence ID" value="KWW13033.1"/>
    <property type="molecule type" value="Genomic_DNA"/>
</dbReference>
<keyword evidence="4" id="KW-0812">Transmembrane</keyword>
<evidence type="ECO:0000256" key="4">
    <source>
        <dbReference type="ARBA" id="ARBA00022692"/>
    </source>
</evidence>
<evidence type="ECO:0000313" key="13">
    <source>
        <dbReference type="EMBL" id="KWW13033.1"/>
    </source>
</evidence>
<dbReference type="GO" id="GO:0006417">
    <property type="term" value="P:regulation of translation"/>
    <property type="evidence" value="ECO:0007669"/>
    <property type="project" value="TreeGrafter"/>
</dbReference>
<dbReference type="GO" id="GO:0016989">
    <property type="term" value="F:sigma factor antagonist activity"/>
    <property type="evidence" value="ECO:0007669"/>
    <property type="project" value="TreeGrafter"/>
</dbReference>
<dbReference type="Pfam" id="PF13490">
    <property type="entry name" value="zf-HC2"/>
    <property type="match status" value="1"/>
</dbReference>
<dbReference type="Pfam" id="PF10099">
    <property type="entry name" value="RskA_C"/>
    <property type="match status" value="1"/>
</dbReference>
<dbReference type="InterPro" id="IPR027383">
    <property type="entry name" value="Znf_put"/>
</dbReference>
<reference evidence="13 14" key="1">
    <citation type="submission" date="2015-11" db="EMBL/GenBank/DDBJ databases">
        <title>Genome Sequence of Bacillus simplex strain VanAntwerpen2.</title>
        <authorList>
            <person name="Couger M.B."/>
        </authorList>
    </citation>
    <scope>NUCLEOTIDE SEQUENCE [LARGE SCALE GENOMIC DNA]</scope>
    <source>
        <strain evidence="13 14">VanAntwerpen02</strain>
    </source>
</reference>
<accession>A0A109MU39</accession>
<evidence type="ECO:0000256" key="2">
    <source>
        <dbReference type="ARBA" id="ARBA00004236"/>
    </source>
</evidence>